<name>A0AAV7L242_PLEWA</name>
<dbReference type="Proteomes" id="UP001066276">
    <property type="component" value="Chromosome 12"/>
</dbReference>
<proteinExistence type="predicted"/>
<reference evidence="1" key="1">
    <citation type="journal article" date="2022" name="bioRxiv">
        <title>Sequencing and chromosome-scale assembly of the giantPleurodeles waltlgenome.</title>
        <authorList>
            <person name="Brown T."/>
            <person name="Elewa A."/>
            <person name="Iarovenko S."/>
            <person name="Subramanian E."/>
            <person name="Araus A.J."/>
            <person name="Petzold A."/>
            <person name="Susuki M."/>
            <person name="Suzuki K.-i.T."/>
            <person name="Hayashi T."/>
            <person name="Toyoda A."/>
            <person name="Oliveira C."/>
            <person name="Osipova E."/>
            <person name="Leigh N.D."/>
            <person name="Simon A."/>
            <person name="Yun M.H."/>
        </authorList>
    </citation>
    <scope>NUCLEOTIDE SEQUENCE</scope>
    <source>
        <strain evidence="1">20211129_DDA</strain>
        <tissue evidence="1">Liver</tissue>
    </source>
</reference>
<evidence type="ECO:0000313" key="1">
    <source>
        <dbReference type="EMBL" id="KAJ1084954.1"/>
    </source>
</evidence>
<dbReference type="AlphaFoldDB" id="A0AAV7L242"/>
<gene>
    <name evidence="1" type="ORF">NDU88_005092</name>
</gene>
<organism evidence="1 2">
    <name type="scientific">Pleurodeles waltl</name>
    <name type="common">Iberian ribbed newt</name>
    <dbReference type="NCBI Taxonomy" id="8319"/>
    <lineage>
        <taxon>Eukaryota</taxon>
        <taxon>Metazoa</taxon>
        <taxon>Chordata</taxon>
        <taxon>Craniata</taxon>
        <taxon>Vertebrata</taxon>
        <taxon>Euteleostomi</taxon>
        <taxon>Amphibia</taxon>
        <taxon>Batrachia</taxon>
        <taxon>Caudata</taxon>
        <taxon>Salamandroidea</taxon>
        <taxon>Salamandridae</taxon>
        <taxon>Pleurodelinae</taxon>
        <taxon>Pleurodeles</taxon>
    </lineage>
</organism>
<protein>
    <submittedName>
        <fullName evidence="1">Uncharacterized protein</fullName>
    </submittedName>
</protein>
<keyword evidence="2" id="KW-1185">Reference proteome</keyword>
<evidence type="ECO:0000313" key="2">
    <source>
        <dbReference type="Proteomes" id="UP001066276"/>
    </source>
</evidence>
<sequence>MVACSSLRKRVRVPKESECLQGNADAAPKRVSGASSQENRSVSMGTEMQRQSVIWSPYIVADGAVVSNLVDEIREDDVAISRLIINGVIINLTLVVNVTFLADDAHFDTLFNIIIVIEARGDSDTTIGNIAGENVDLAVVALTTNTVVDEDVVNSVVDEKQTGYPN</sequence>
<comment type="caution">
    <text evidence="1">The sequence shown here is derived from an EMBL/GenBank/DDBJ whole genome shotgun (WGS) entry which is preliminary data.</text>
</comment>
<accession>A0AAV7L242</accession>
<dbReference type="EMBL" id="JANPWB010000016">
    <property type="protein sequence ID" value="KAJ1084954.1"/>
    <property type="molecule type" value="Genomic_DNA"/>
</dbReference>